<protein>
    <recommendedName>
        <fullName evidence="1">ABC-three component systems C-terminal domain-containing protein</fullName>
    </recommendedName>
</protein>
<accession>A0ABY2T3K5</accession>
<dbReference type="Pfam" id="PF20275">
    <property type="entry name" value="CTD10"/>
    <property type="match status" value="1"/>
</dbReference>
<comment type="caution">
    <text evidence="2">The sequence shown here is derived from an EMBL/GenBank/DDBJ whole genome shotgun (WGS) entry which is preliminary data.</text>
</comment>
<dbReference type="EMBL" id="SZPT01000001">
    <property type="protein sequence ID" value="TKI50616.1"/>
    <property type="molecule type" value="Genomic_DNA"/>
</dbReference>
<keyword evidence="3" id="KW-1185">Reference proteome</keyword>
<gene>
    <name evidence="2" type="ORF">FC748_05245</name>
</gene>
<name>A0ABY2T3K5_9BACI</name>
<organism evidence="2 3">
    <name type="scientific">Lysinibacillus tabacifolii</name>
    <dbReference type="NCBI Taxonomy" id="1173107"/>
    <lineage>
        <taxon>Bacteria</taxon>
        <taxon>Bacillati</taxon>
        <taxon>Bacillota</taxon>
        <taxon>Bacilli</taxon>
        <taxon>Bacillales</taxon>
        <taxon>Bacillaceae</taxon>
        <taxon>Lysinibacillus</taxon>
    </lineage>
</organism>
<dbReference type="Proteomes" id="UP000308330">
    <property type="component" value="Unassembled WGS sequence"/>
</dbReference>
<sequence>MNRDERHMVRIMFQLLIYKSDGQAFEDLFTSIMRKVDSEFEAIKPYGRIGDMKNDGFNRTTGEYYQVFGPEDSEKNKTIYDAVQKVRKDFEGLVKNWNHICSLKIFNYVFNDKYKGANPLITQELIKLENENKGILCKLFPAKKLEDYFWKLSEFEMTDIVGYIPSTEIDLLDYDILNEVIQFIMKHPAEFNLDTQFKVPDFEEKIIFNNLSKSIEHYLHTGSYSEGALDEYFNNNSDFTRNELKLRFNEFYLESKTIISDQEEDYADKRFMYIFEKACPRNEKAVRDSTLVLMSHYFETCDIFEEPVKEGKIIDIATKTY</sequence>
<feature type="domain" description="ABC-three component systems C-terminal" evidence="1">
    <location>
        <begin position="177"/>
        <end position="305"/>
    </location>
</feature>
<reference evidence="2 3" key="1">
    <citation type="submission" date="2019-04" db="EMBL/GenBank/DDBJ databases">
        <title>Lysinibacillus genome sequencing.</title>
        <authorList>
            <person name="Dunlap C."/>
        </authorList>
    </citation>
    <scope>NUCLEOTIDE SEQUENCE [LARGE SCALE GENOMIC DNA]</scope>
    <source>
        <strain evidence="2 3">KCTC 33042</strain>
    </source>
</reference>
<evidence type="ECO:0000259" key="1">
    <source>
        <dbReference type="Pfam" id="PF20275"/>
    </source>
</evidence>
<proteinExistence type="predicted"/>
<dbReference type="RefSeq" id="WP_108030211.1">
    <property type="nucleotide sequence ID" value="NZ_PYUE01000003.1"/>
</dbReference>
<evidence type="ECO:0000313" key="3">
    <source>
        <dbReference type="Proteomes" id="UP000308330"/>
    </source>
</evidence>
<evidence type="ECO:0000313" key="2">
    <source>
        <dbReference type="EMBL" id="TKI50616.1"/>
    </source>
</evidence>
<dbReference type="InterPro" id="IPR046919">
    <property type="entry name" value="ABC-3C_CTD10"/>
</dbReference>